<keyword evidence="2" id="KW-1185">Reference proteome</keyword>
<dbReference type="EMBL" id="CM020618">
    <property type="protein sequence ID" value="KAK1859539.1"/>
    <property type="molecule type" value="Genomic_DNA"/>
</dbReference>
<protein>
    <submittedName>
        <fullName evidence="1">Uncharacterized protein</fullName>
    </submittedName>
</protein>
<accession>A0ACC3BP92</accession>
<sequence>MYSYWVLAAVGVTADALVLAPARGWVVYSAALLAGVVWLTRGDAAGAEVVYGGVLRPLLVRWKGRIWAAIGVVGGVLDRGGKEALVRVSGVVTPYARALEEAGRGAAQQLHIEQ</sequence>
<gene>
    <name evidence="1" type="ORF">I4F81_002134</name>
</gene>
<proteinExistence type="predicted"/>
<comment type="caution">
    <text evidence="1">The sequence shown here is derived from an EMBL/GenBank/DDBJ whole genome shotgun (WGS) entry which is preliminary data.</text>
</comment>
<dbReference type="Proteomes" id="UP000798662">
    <property type="component" value="Chromosome 1"/>
</dbReference>
<organism evidence="1 2">
    <name type="scientific">Pyropia yezoensis</name>
    <name type="common">Susabi-nori</name>
    <name type="synonym">Porphyra yezoensis</name>
    <dbReference type="NCBI Taxonomy" id="2788"/>
    <lineage>
        <taxon>Eukaryota</taxon>
        <taxon>Rhodophyta</taxon>
        <taxon>Bangiophyceae</taxon>
        <taxon>Bangiales</taxon>
        <taxon>Bangiaceae</taxon>
        <taxon>Pyropia</taxon>
    </lineage>
</organism>
<evidence type="ECO:0000313" key="1">
    <source>
        <dbReference type="EMBL" id="KAK1859539.1"/>
    </source>
</evidence>
<evidence type="ECO:0000313" key="2">
    <source>
        <dbReference type="Proteomes" id="UP000798662"/>
    </source>
</evidence>
<reference evidence="1" key="1">
    <citation type="submission" date="2019-11" db="EMBL/GenBank/DDBJ databases">
        <title>Nori genome reveals adaptations in red seaweeds to the harsh intertidal environment.</title>
        <authorList>
            <person name="Wang D."/>
            <person name="Mao Y."/>
        </authorList>
    </citation>
    <scope>NUCLEOTIDE SEQUENCE</scope>
    <source>
        <tissue evidence="1">Gametophyte</tissue>
    </source>
</reference>
<name>A0ACC3BP92_PYRYE</name>